<evidence type="ECO:0000313" key="9">
    <source>
        <dbReference type="Proteomes" id="UP000066014"/>
    </source>
</evidence>
<dbReference type="PROSITE" id="PS50198">
    <property type="entry name" value="PPIC_PPIASE_2"/>
    <property type="match status" value="1"/>
</dbReference>
<name>A0A060NNM0_9BURK</name>
<keyword evidence="5 8" id="KW-0413">Isomerase</keyword>
<dbReference type="KEGG" id="cbab:SMCB_1099"/>
<dbReference type="PANTHER" id="PTHR47245">
    <property type="entry name" value="PEPTIDYLPROLYL ISOMERASE"/>
    <property type="match status" value="1"/>
</dbReference>
<keyword evidence="4 5" id="KW-0697">Rotamase</keyword>
<evidence type="ECO:0000256" key="1">
    <source>
        <dbReference type="ARBA" id="ARBA00000971"/>
    </source>
</evidence>
<evidence type="ECO:0000256" key="6">
    <source>
        <dbReference type="SAM" id="SignalP"/>
    </source>
</evidence>
<dbReference type="InterPro" id="IPR000297">
    <property type="entry name" value="PPIase_PpiC"/>
</dbReference>
<proteinExistence type="inferred from homology"/>
<dbReference type="EC" id="5.2.1.8" evidence="3"/>
<dbReference type="SUPFAM" id="SSF109998">
    <property type="entry name" value="Triger factor/SurA peptide-binding domain-like"/>
    <property type="match status" value="1"/>
</dbReference>
<comment type="similarity">
    <text evidence="2">Belongs to the PpiC/parvulin rotamase family.</text>
</comment>
<evidence type="ECO:0000256" key="2">
    <source>
        <dbReference type="ARBA" id="ARBA00007656"/>
    </source>
</evidence>
<dbReference type="Pfam" id="PF13616">
    <property type="entry name" value="Rotamase_3"/>
    <property type="match status" value="1"/>
</dbReference>
<dbReference type="SUPFAM" id="SSF54534">
    <property type="entry name" value="FKBP-like"/>
    <property type="match status" value="1"/>
</dbReference>
<dbReference type="PANTHER" id="PTHR47245:SF2">
    <property type="entry name" value="PEPTIDYL-PROLYL CIS-TRANS ISOMERASE HP_0175-RELATED"/>
    <property type="match status" value="1"/>
</dbReference>
<dbReference type="STRING" id="1458426.SMCB_1099"/>
<dbReference type="Gene3D" id="1.10.8.1040">
    <property type="match status" value="1"/>
</dbReference>
<feature type="domain" description="PpiC" evidence="7">
    <location>
        <begin position="143"/>
        <end position="234"/>
    </location>
</feature>
<evidence type="ECO:0000259" key="7">
    <source>
        <dbReference type="PROSITE" id="PS50198"/>
    </source>
</evidence>
<protein>
    <recommendedName>
        <fullName evidence="3">peptidylprolyl isomerase</fullName>
        <ecNumber evidence="3">5.2.1.8</ecNumber>
    </recommendedName>
</protein>
<feature type="chain" id="PRO_5001584753" description="peptidylprolyl isomerase" evidence="6">
    <location>
        <begin position="37"/>
        <end position="273"/>
    </location>
</feature>
<dbReference type="InterPro" id="IPR050245">
    <property type="entry name" value="PrsA_foldase"/>
</dbReference>
<evidence type="ECO:0000256" key="3">
    <source>
        <dbReference type="ARBA" id="ARBA00013194"/>
    </source>
</evidence>
<sequence length="273" mass="30506">MHATLTPYFFDPSPQPMKLLLTAVALAATLALPAYAQNLAIVNGQPVPTARLNALVQQAERGGRTVDDAMRAQLREEAIMREIFAQEAERRGLRASPEFRTQVQLATQTLLIRELFADFQRKNPVTDAQVQAEYAKFAAANQGQEFRVRHILVETEAEARAILGEIRAGANFEELARTRSRDPGSAPRGGDLDWAGADVFVPEFSQAMIKLGKGQLSAEPVRTQFGWHLIRVDDVRAAQLPPLEALRPQIEQNLMEQRLMAFQEDLRGRARIR</sequence>
<evidence type="ECO:0000313" key="8">
    <source>
        <dbReference type="EMBL" id="BAO83327.1"/>
    </source>
</evidence>
<keyword evidence="9" id="KW-1185">Reference proteome</keyword>
<organism evidence="8 9">
    <name type="scientific">Serpentinimonas maccroryi</name>
    <dbReference type="NCBI Taxonomy" id="1458426"/>
    <lineage>
        <taxon>Bacteria</taxon>
        <taxon>Pseudomonadati</taxon>
        <taxon>Pseudomonadota</taxon>
        <taxon>Betaproteobacteria</taxon>
        <taxon>Burkholderiales</taxon>
        <taxon>Comamonadaceae</taxon>
        <taxon>Serpentinimonas</taxon>
    </lineage>
</organism>
<dbReference type="GO" id="GO:0003755">
    <property type="term" value="F:peptidyl-prolyl cis-trans isomerase activity"/>
    <property type="evidence" value="ECO:0007669"/>
    <property type="project" value="UniProtKB-KW"/>
</dbReference>
<evidence type="ECO:0000256" key="4">
    <source>
        <dbReference type="ARBA" id="ARBA00023110"/>
    </source>
</evidence>
<reference evidence="8 9" key="1">
    <citation type="journal article" date="2014" name="Nat. Commun.">
        <title>Physiological and genomic features of highly alkaliphilic hydrogen-utilizing Betaproteobacteria from a continental serpentinizing site.</title>
        <authorList>
            <person name="Suzuki S."/>
            <person name="Kuenen J.G."/>
            <person name="Schipper K."/>
            <person name="van der Velde S."/>
            <person name="Ishii S."/>
            <person name="Wu A."/>
            <person name="Sorokin D.Y."/>
            <person name="Tenney A."/>
            <person name="Meng X.Y."/>
            <person name="Morrill P.L."/>
            <person name="Kamagata Y."/>
            <person name="Muyzer G."/>
            <person name="Nealson K.H."/>
        </authorList>
    </citation>
    <scope>NUCLEOTIDE SEQUENCE [LARGE SCALE GENOMIC DNA]</scope>
    <source>
        <strain evidence="8 9">B1</strain>
    </source>
</reference>
<feature type="signal peptide" evidence="6">
    <location>
        <begin position="1"/>
        <end position="36"/>
    </location>
</feature>
<dbReference type="AlphaFoldDB" id="A0A060NNM0"/>
<dbReference type="Proteomes" id="UP000066014">
    <property type="component" value="Chromosome"/>
</dbReference>
<evidence type="ECO:0000256" key="5">
    <source>
        <dbReference type="PROSITE-ProRule" id="PRU00278"/>
    </source>
</evidence>
<dbReference type="EMBL" id="AP014569">
    <property type="protein sequence ID" value="BAO83327.1"/>
    <property type="molecule type" value="Genomic_DNA"/>
</dbReference>
<dbReference type="InterPro" id="IPR046357">
    <property type="entry name" value="PPIase_dom_sf"/>
</dbReference>
<dbReference type="InterPro" id="IPR027304">
    <property type="entry name" value="Trigger_fact/SurA_dom_sf"/>
</dbReference>
<keyword evidence="6" id="KW-0732">Signal</keyword>
<dbReference type="HOGENOM" id="CLU_034646_1_1_4"/>
<comment type="catalytic activity">
    <reaction evidence="1">
        <text>[protein]-peptidylproline (omega=180) = [protein]-peptidylproline (omega=0)</text>
        <dbReference type="Rhea" id="RHEA:16237"/>
        <dbReference type="Rhea" id="RHEA-COMP:10747"/>
        <dbReference type="Rhea" id="RHEA-COMP:10748"/>
        <dbReference type="ChEBI" id="CHEBI:83833"/>
        <dbReference type="ChEBI" id="CHEBI:83834"/>
        <dbReference type="EC" id="5.2.1.8"/>
    </reaction>
</comment>
<dbReference type="Gene3D" id="3.10.50.40">
    <property type="match status" value="1"/>
</dbReference>
<accession>A0A060NNM0</accession>
<gene>
    <name evidence="8" type="ORF">SMCB_1099</name>
</gene>